<feature type="transmembrane region" description="Helical" evidence="6">
    <location>
        <begin position="67"/>
        <end position="88"/>
    </location>
</feature>
<dbReference type="InterPro" id="IPR001123">
    <property type="entry name" value="LeuE-type"/>
</dbReference>
<evidence type="ECO:0000256" key="4">
    <source>
        <dbReference type="ARBA" id="ARBA00022989"/>
    </source>
</evidence>
<dbReference type="GO" id="GO:0015171">
    <property type="term" value="F:amino acid transmembrane transporter activity"/>
    <property type="evidence" value="ECO:0007669"/>
    <property type="project" value="TreeGrafter"/>
</dbReference>
<keyword evidence="2" id="KW-1003">Cell membrane</keyword>
<evidence type="ECO:0000313" key="8">
    <source>
        <dbReference type="Proteomes" id="UP000050523"/>
    </source>
</evidence>
<protein>
    <submittedName>
        <fullName evidence="7">Efflux protein, LysE family</fullName>
    </submittedName>
</protein>
<accession>A0AA40TUX9</accession>
<proteinExistence type="predicted"/>
<dbReference type="Proteomes" id="UP000050523">
    <property type="component" value="Unassembled WGS sequence"/>
</dbReference>
<evidence type="ECO:0000256" key="3">
    <source>
        <dbReference type="ARBA" id="ARBA00022692"/>
    </source>
</evidence>
<evidence type="ECO:0000256" key="1">
    <source>
        <dbReference type="ARBA" id="ARBA00004651"/>
    </source>
</evidence>
<dbReference type="PANTHER" id="PTHR30086">
    <property type="entry name" value="ARGININE EXPORTER PROTEIN ARGO"/>
    <property type="match status" value="1"/>
</dbReference>
<feature type="transmembrane region" description="Helical" evidence="6">
    <location>
        <begin position="116"/>
        <end position="137"/>
    </location>
</feature>
<evidence type="ECO:0000256" key="2">
    <source>
        <dbReference type="ARBA" id="ARBA00022475"/>
    </source>
</evidence>
<keyword evidence="5 6" id="KW-0472">Membrane</keyword>
<reference evidence="7 8" key="1">
    <citation type="submission" date="2015-09" db="EMBL/GenBank/DDBJ databases">
        <title>Genome announcement of multiple Pseudomonas syringae strains.</title>
        <authorList>
            <person name="Thakur S."/>
            <person name="Wang P.W."/>
            <person name="Gong Y."/>
            <person name="Weir B.S."/>
            <person name="Guttman D.S."/>
        </authorList>
    </citation>
    <scope>NUCLEOTIDE SEQUENCE [LARGE SCALE GENOMIC DNA]</scope>
    <source>
        <strain evidence="7 8">ICMP9151</strain>
    </source>
</reference>
<feature type="transmembrane region" description="Helical" evidence="6">
    <location>
        <begin position="185"/>
        <end position="205"/>
    </location>
</feature>
<feature type="transmembrane region" description="Helical" evidence="6">
    <location>
        <begin position="6"/>
        <end position="28"/>
    </location>
</feature>
<keyword evidence="4 6" id="KW-1133">Transmembrane helix</keyword>
<feature type="transmembrane region" description="Helical" evidence="6">
    <location>
        <begin position="149"/>
        <end position="173"/>
    </location>
</feature>
<dbReference type="GO" id="GO:0005886">
    <property type="term" value="C:plasma membrane"/>
    <property type="evidence" value="ECO:0007669"/>
    <property type="project" value="UniProtKB-SubCell"/>
</dbReference>
<dbReference type="Pfam" id="PF01810">
    <property type="entry name" value="LysE"/>
    <property type="match status" value="1"/>
</dbReference>
<dbReference type="EMBL" id="LJRO01000206">
    <property type="protein sequence ID" value="KPZ00165.1"/>
    <property type="molecule type" value="Genomic_DNA"/>
</dbReference>
<dbReference type="PANTHER" id="PTHR30086:SF20">
    <property type="entry name" value="ARGININE EXPORTER PROTEIN ARGO-RELATED"/>
    <property type="match status" value="1"/>
</dbReference>
<evidence type="ECO:0000313" key="7">
    <source>
        <dbReference type="EMBL" id="KPZ00165.1"/>
    </source>
</evidence>
<dbReference type="AlphaFoldDB" id="A0AA40TUX9"/>
<evidence type="ECO:0000256" key="6">
    <source>
        <dbReference type="SAM" id="Phobius"/>
    </source>
</evidence>
<name>A0AA40TUX9_9PSED</name>
<dbReference type="RefSeq" id="WP_053480561.1">
    <property type="nucleotide sequence ID" value="NZ_JANAKH010000001.1"/>
</dbReference>
<keyword evidence="3 6" id="KW-0812">Transmembrane</keyword>
<comment type="subcellular location">
    <subcellularLocation>
        <location evidence="1">Cell membrane</location>
        <topology evidence="1">Multi-pass membrane protein</topology>
    </subcellularLocation>
</comment>
<comment type="caution">
    <text evidence="7">The sequence shown here is derived from an EMBL/GenBank/DDBJ whole genome shotgun (WGS) entry which is preliminary data.</text>
</comment>
<organism evidence="7 8">
    <name type="scientific">Pseudomonas tremae</name>
    <dbReference type="NCBI Taxonomy" id="200454"/>
    <lineage>
        <taxon>Bacteria</taxon>
        <taxon>Pseudomonadati</taxon>
        <taxon>Pseudomonadota</taxon>
        <taxon>Gammaproteobacteria</taxon>
        <taxon>Pseudomonadales</taxon>
        <taxon>Pseudomonadaceae</taxon>
        <taxon>Pseudomonas</taxon>
    </lineage>
</organism>
<gene>
    <name evidence="7" type="ORF">ALO43_00719</name>
</gene>
<evidence type="ECO:0000256" key="5">
    <source>
        <dbReference type="ARBA" id="ARBA00023136"/>
    </source>
</evidence>
<sequence length="211" mass="23147">MDISLLLIYMFSVFMLIITPGPVVALIVNTSLAFGPKRAMLTALGTNWASLVLVLVAALILTGTLSVSVSMLNWISLIGCFFIAYLSVQALEHAMRYAPSQTEAAPLPPRSRHSGLVTGFLVGISNPKDIIFFVSFFPQFIHVTESFKGSIALLSVLWIIIDLSILFAYIFLMRQKLALKYKRKIEIVSSVTLLLIALGGIFYSGSTLLNQ</sequence>
<feature type="transmembrane region" description="Helical" evidence="6">
    <location>
        <begin position="40"/>
        <end position="61"/>
    </location>
</feature>